<dbReference type="InterPro" id="IPR051533">
    <property type="entry name" value="WaaL-like"/>
</dbReference>
<keyword evidence="3 5" id="KW-1133">Transmembrane helix</keyword>
<feature type="transmembrane region" description="Helical" evidence="5">
    <location>
        <begin position="85"/>
        <end position="103"/>
    </location>
</feature>
<gene>
    <name evidence="7" type="ORF">SAMN05421659_102255</name>
</gene>
<feature type="transmembrane region" description="Helical" evidence="5">
    <location>
        <begin position="123"/>
        <end position="141"/>
    </location>
</feature>
<dbReference type="Proteomes" id="UP000199701">
    <property type="component" value="Unassembled WGS sequence"/>
</dbReference>
<keyword evidence="2 5" id="KW-0812">Transmembrane</keyword>
<feature type="transmembrane region" description="Helical" evidence="5">
    <location>
        <begin position="52"/>
        <end position="73"/>
    </location>
</feature>
<evidence type="ECO:0000256" key="2">
    <source>
        <dbReference type="ARBA" id="ARBA00022692"/>
    </source>
</evidence>
<dbReference type="PANTHER" id="PTHR37422:SF13">
    <property type="entry name" value="LIPOPOLYSACCHARIDE BIOSYNTHESIS PROTEIN PA4999-RELATED"/>
    <property type="match status" value="1"/>
</dbReference>
<dbReference type="STRING" id="99656.SAMN05421659_102255"/>
<reference evidence="7 8" key="1">
    <citation type="submission" date="2016-10" db="EMBL/GenBank/DDBJ databases">
        <authorList>
            <person name="de Groot N.N."/>
        </authorList>
    </citation>
    <scope>NUCLEOTIDE SEQUENCE [LARGE SCALE GENOMIC DNA]</scope>
    <source>
        <strain evidence="7 8">DSM 9179</strain>
    </source>
</reference>
<organism evidence="7 8">
    <name type="scientific">[Clostridium] fimetarium</name>
    <dbReference type="NCBI Taxonomy" id="99656"/>
    <lineage>
        <taxon>Bacteria</taxon>
        <taxon>Bacillati</taxon>
        <taxon>Bacillota</taxon>
        <taxon>Clostridia</taxon>
        <taxon>Lachnospirales</taxon>
        <taxon>Lachnospiraceae</taxon>
    </lineage>
</organism>
<evidence type="ECO:0000256" key="1">
    <source>
        <dbReference type="ARBA" id="ARBA00004141"/>
    </source>
</evidence>
<keyword evidence="8" id="KW-1185">Reference proteome</keyword>
<accession>A0A1I0MYJ7</accession>
<protein>
    <submittedName>
        <fullName evidence="7">O-antigen ligase</fullName>
    </submittedName>
</protein>
<evidence type="ECO:0000313" key="7">
    <source>
        <dbReference type="EMBL" id="SEV93886.1"/>
    </source>
</evidence>
<evidence type="ECO:0000256" key="4">
    <source>
        <dbReference type="ARBA" id="ARBA00023136"/>
    </source>
</evidence>
<feature type="transmembrane region" description="Helical" evidence="5">
    <location>
        <begin position="308"/>
        <end position="327"/>
    </location>
</feature>
<feature type="transmembrane region" description="Helical" evidence="5">
    <location>
        <begin position="409"/>
        <end position="431"/>
    </location>
</feature>
<keyword evidence="4 5" id="KW-0472">Membrane</keyword>
<sequence length="479" mass="54477">MVLILEYLIVSKIIYIRNILKNEEIQLKKFNNQPGIITKTLKTIPDVFFENGILIVLSALILLLPIKMIYIFITNYWDEEYIYCGIQTGIIYIGFVFGVLFFAKRIIEYGFAYITNIFKTHKWLIFFAGFLIWAFIASTFSDDPQLAFYSNLHRNEGYVVFVYYIITFLMAGLIKSSKKKRILLNVFAVSATLLCAVTVLQRYNAVALFFNMQNCVLFTATGNFESVFCYFNHYGYYLCMVVLCCAGLIFTDEKKKSLLGHSLMMIINVWTLVLNDTFGSYLAATIAMCVIPALIIKKAKMNHEKMNHWAVFKLALPLLIFVIISFSSSLSQNSISSQFGQLTTDVGKVITDDSNADAAGTGRWNLWKVTSDFIAERPVFGFGAEGLIDKYFELGFINDRPANEYIQYAAFWGIPGMILYLLALFSILIVCMKNLKTLKPITLAIGGCVLAYAISACFGNTMYYTTIYFYMFLGLVSRD</sequence>
<feature type="transmembrane region" description="Helical" evidence="5">
    <location>
        <begin position="182"/>
        <end position="203"/>
    </location>
</feature>
<keyword evidence="7" id="KW-0436">Ligase</keyword>
<dbReference type="PANTHER" id="PTHR37422">
    <property type="entry name" value="TEICHURONIC ACID BIOSYNTHESIS PROTEIN TUAE"/>
    <property type="match status" value="1"/>
</dbReference>
<comment type="subcellular location">
    <subcellularLocation>
        <location evidence="1">Membrane</location>
        <topology evidence="1">Multi-pass membrane protein</topology>
    </subcellularLocation>
</comment>
<dbReference type="AlphaFoldDB" id="A0A1I0MYJ7"/>
<evidence type="ECO:0000313" key="8">
    <source>
        <dbReference type="Proteomes" id="UP000199701"/>
    </source>
</evidence>
<dbReference type="Pfam" id="PF04932">
    <property type="entry name" value="Wzy_C"/>
    <property type="match status" value="1"/>
</dbReference>
<feature type="transmembrane region" description="Helical" evidence="5">
    <location>
        <begin position="258"/>
        <end position="274"/>
    </location>
</feature>
<feature type="transmembrane region" description="Helical" evidence="5">
    <location>
        <begin position="234"/>
        <end position="251"/>
    </location>
</feature>
<feature type="transmembrane region" description="Helical" evidence="5">
    <location>
        <begin position="280"/>
        <end position="296"/>
    </location>
</feature>
<dbReference type="EMBL" id="FOJI01000002">
    <property type="protein sequence ID" value="SEV93886.1"/>
    <property type="molecule type" value="Genomic_DNA"/>
</dbReference>
<proteinExistence type="predicted"/>
<evidence type="ECO:0000259" key="6">
    <source>
        <dbReference type="Pfam" id="PF04932"/>
    </source>
</evidence>
<name>A0A1I0MYJ7_9FIRM</name>
<dbReference type="OrthoDB" id="1762823at2"/>
<feature type="transmembrane region" description="Helical" evidence="5">
    <location>
        <begin position="157"/>
        <end position="175"/>
    </location>
</feature>
<feature type="transmembrane region" description="Helical" evidence="5">
    <location>
        <begin position="443"/>
        <end position="471"/>
    </location>
</feature>
<evidence type="ECO:0000256" key="3">
    <source>
        <dbReference type="ARBA" id="ARBA00022989"/>
    </source>
</evidence>
<evidence type="ECO:0000256" key="5">
    <source>
        <dbReference type="SAM" id="Phobius"/>
    </source>
</evidence>
<dbReference type="InterPro" id="IPR007016">
    <property type="entry name" value="O-antigen_ligase-rel_domated"/>
</dbReference>
<feature type="domain" description="O-antigen ligase-related" evidence="6">
    <location>
        <begin position="264"/>
        <end position="421"/>
    </location>
</feature>
<dbReference type="GO" id="GO:0016874">
    <property type="term" value="F:ligase activity"/>
    <property type="evidence" value="ECO:0007669"/>
    <property type="project" value="UniProtKB-KW"/>
</dbReference>
<dbReference type="GO" id="GO:0016020">
    <property type="term" value="C:membrane"/>
    <property type="evidence" value="ECO:0007669"/>
    <property type="project" value="UniProtKB-SubCell"/>
</dbReference>